<evidence type="ECO:0000259" key="8">
    <source>
        <dbReference type="PROSITE" id="PS51779"/>
    </source>
</evidence>
<feature type="signal peptide" evidence="7">
    <location>
        <begin position="1"/>
        <end position="23"/>
    </location>
</feature>
<dbReference type="PROSITE" id="PS51779">
    <property type="entry name" value="POTRA"/>
    <property type="match status" value="2"/>
</dbReference>
<keyword evidence="5" id="KW-0472">Membrane</keyword>
<evidence type="ECO:0000256" key="2">
    <source>
        <dbReference type="ARBA" id="ARBA00022452"/>
    </source>
</evidence>
<keyword evidence="10" id="KW-1185">Reference proteome</keyword>
<evidence type="ECO:0000313" key="9">
    <source>
        <dbReference type="EMBL" id="SIS80495.1"/>
    </source>
</evidence>
<evidence type="ECO:0000256" key="5">
    <source>
        <dbReference type="ARBA" id="ARBA00023136"/>
    </source>
</evidence>
<evidence type="ECO:0000256" key="7">
    <source>
        <dbReference type="SAM" id="SignalP"/>
    </source>
</evidence>
<gene>
    <name evidence="9" type="ORF">SAMN05421788_1011318</name>
</gene>
<dbReference type="PIRSF" id="PIRSF006076">
    <property type="entry name" value="OM_assembly_OMP85"/>
    <property type="match status" value="1"/>
</dbReference>
<dbReference type="PANTHER" id="PTHR12815:SF47">
    <property type="entry name" value="TRANSLOCATION AND ASSEMBLY MODULE SUBUNIT TAMA"/>
    <property type="match status" value="1"/>
</dbReference>
<comment type="subcellular location">
    <subcellularLocation>
        <location evidence="1">Membrane</location>
    </subcellularLocation>
</comment>
<dbReference type="GO" id="GO:0071709">
    <property type="term" value="P:membrane assembly"/>
    <property type="evidence" value="ECO:0007669"/>
    <property type="project" value="InterPro"/>
</dbReference>
<accession>A0A173MQC9</accession>
<dbReference type="Gene3D" id="3.10.20.310">
    <property type="entry name" value="membrane protein fhac"/>
    <property type="match status" value="4"/>
</dbReference>
<dbReference type="EMBL" id="FTOR01000001">
    <property type="protein sequence ID" value="SIS80495.1"/>
    <property type="molecule type" value="Genomic_DNA"/>
</dbReference>
<keyword evidence="3" id="KW-0812">Transmembrane</keyword>
<keyword evidence="6" id="KW-0998">Cell outer membrane</keyword>
<evidence type="ECO:0000256" key="1">
    <source>
        <dbReference type="ARBA" id="ARBA00004370"/>
    </source>
</evidence>
<dbReference type="InterPro" id="IPR034746">
    <property type="entry name" value="POTRA"/>
</dbReference>
<dbReference type="PANTHER" id="PTHR12815">
    <property type="entry name" value="SORTING AND ASSEMBLY MACHINERY SAMM50 PROTEIN FAMILY MEMBER"/>
    <property type="match status" value="1"/>
</dbReference>
<dbReference type="Pfam" id="PF07244">
    <property type="entry name" value="POTRA"/>
    <property type="match status" value="4"/>
</dbReference>
<dbReference type="InterPro" id="IPR010827">
    <property type="entry name" value="BamA/TamA_POTRA"/>
</dbReference>
<dbReference type="KEGG" id="fln:FLA_5938"/>
<feature type="domain" description="POTRA" evidence="8">
    <location>
        <begin position="55"/>
        <end position="130"/>
    </location>
</feature>
<dbReference type="GO" id="GO:0019867">
    <property type="term" value="C:outer membrane"/>
    <property type="evidence" value="ECO:0007669"/>
    <property type="project" value="InterPro"/>
</dbReference>
<feature type="domain" description="POTRA" evidence="8">
    <location>
        <begin position="434"/>
        <end position="509"/>
    </location>
</feature>
<keyword evidence="4 7" id="KW-0732">Signal</keyword>
<evidence type="ECO:0000256" key="4">
    <source>
        <dbReference type="ARBA" id="ARBA00022729"/>
    </source>
</evidence>
<dbReference type="InterPro" id="IPR039910">
    <property type="entry name" value="D15-like"/>
</dbReference>
<proteinExistence type="predicted"/>
<dbReference type="Proteomes" id="UP000186917">
    <property type="component" value="Unassembled WGS sequence"/>
</dbReference>
<dbReference type="STRING" id="477680.SAMN05421788_1011318"/>
<feature type="chain" id="PRO_5030023279" evidence="7">
    <location>
        <begin position="24"/>
        <end position="921"/>
    </location>
</feature>
<evidence type="ECO:0000256" key="6">
    <source>
        <dbReference type="ARBA" id="ARBA00023237"/>
    </source>
</evidence>
<dbReference type="OrthoDB" id="9802086at2"/>
<evidence type="ECO:0000313" key="10">
    <source>
        <dbReference type="Proteomes" id="UP000186917"/>
    </source>
</evidence>
<keyword evidence="2" id="KW-1134">Transmembrane beta strand</keyword>
<organism evidence="9 10">
    <name type="scientific">Filimonas lacunae</name>
    <dbReference type="NCBI Taxonomy" id="477680"/>
    <lineage>
        <taxon>Bacteria</taxon>
        <taxon>Pseudomonadati</taxon>
        <taxon>Bacteroidota</taxon>
        <taxon>Chitinophagia</taxon>
        <taxon>Chitinophagales</taxon>
        <taxon>Chitinophagaceae</taxon>
        <taxon>Filimonas</taxon>
    </lineage>
</organism>
<dbReference type="InterPro" id="IPR023707">
    <property type="entry name" value="OM_assembly_BamA"/>
</dbReference>
<reference evidence="10" key="1">
    <citation type="submission" date="2017-01" db="EMBL/GenBank/DDBJ databases">
        <authorList>
            <person name="Varghese N."/>
            <person name="Submissions S."/>
        </authorList>
    </citation>
    <scope>NUCLEOTIDE SEQUENCE [LARGE SCALE GENOMIC DNA]</scope>
    <source>
        <strain evidence="10">DSM 21054</strain>
    </source>
</reference>
<protein>
    <submittedName>
        <fullName evidence="9">Beta-barrel assembly machine subunit BamA</fullName>
    </submittedName>
</protein>
<name>A0A173MQC9_9BACT</name>
<dbReference type="AlphaFoldDB" id="A0A173MQC9"/>
<dbReference type="Gene3D" id="2.40.160.50">
    <property type="entry name" value="membrane protein fhac: a member of the omp85/tpsb transporter family"/>
    <property type="match status" value="1"/>
</dbReference>
<sequence>MRTACKSFILVVVACLGTRFAMAQVPEKTPDSTGQITSIDADLMNLLNQKTPKKYKVASIKVTGNKFFDESLLLSIAGINIGDEISIPGGDNFSKAITKLWAQNYFSDVEIYITKLSGKEIELEIAVTERPRLSKFYFKGAKKSEQDDLKSKTGLIIGRVITENMKISAIEAIKKYYYEKAYRNITVKINEVKDPSADNYQLLYFMINKANKVKINDINFVGNQIDELKLKKQLKGTKEMSRFTLNPPVDTSGWYDPKKYTFEEYVKEWGFLVPSKTKKVLDPYVRVKLFSSAKFNDKKYDEDKTNIIDYYNSLGYRDAVIDKDTFYYNANGNMNINIRVSEGHKYFFGNIYWRGNTKYSDSVLSQILGIQKGDIYNAEILNKKLGKSASPEGGDISGLYMDDGYLFFRTDPVETAVYNDTIDFEIRLVEGPQATIDKITIAGNDKTKEHVIRRELRTIPGEKFSRTDLIRSQREIANLGYFNQEKIGINPVPNPDKGTVDINYTLEEKSSDQLELSAGFGGGIGLTGTLGVTFNNFSARNIFSRKAWDPLPTGDGQKLSLRVQSNGRAYRSYNISFTEPWLGGKKRNAFTIGLFDTKYSNAYNYLTGRYEKAAGDTSYFRTTGASVGLAKQLKWPDDYFSLGFTLSYARYKLRNYPIDANLTLKDGNVWRNGHSNNLSLKIALQRSSVDQPIFPRSGSNFLLSLQATPPYSLINKDIVNETNPYKWVEYHKWRFSGEWYVPLGQPHGAERNKQFVLKAAAKYGFIGKYNSDLQVSPFERFQVGDAGLSNTYALLGYDIISQRGYPVYESSDPTVNPDQQGASKYFTMFNKYVLELRYPLSLNPSSTIYGLTFFEAANGWYSFKDYNPFRLRRSVGVGMRFFLPMFGLLGFDYGIGLDRTTPGNGLKGASRFTFMLGFEPE</sequence>
<evidence type="ECO:0000256" key="3">
    <source>
        <dbReference type="ARBA" id="ARBA00022692"/>
    </source>
</evidence>